<keyword evidence="1" id="KW-0472">Membrane</keyword>
<feature type="transmembrane region" description="Helical" evidence="1">
    <location>
        <begin position="41"/>
        <end position="63"/>
    </location>
</feature>
<keyword evidence="1" id="KW-1133">Transmembrane helix</keyword>
<dbReference type="AlphaFoldDB" id="A0A940Y7S5"/>
<reference evidence="2 3" key="1">
    <citation type="submission" date="2021-04" db="EMBL/GenBank/DDBJ databases">
        <title>The genome sequence of Ideonella sp. 3Y2.</title>
        <authorList>
            <person name="Liu Y."/>
        </authorList>
    </citation>
    <scope>NUCLEOTIDE SEQUENCE [LARGE SCALE GENOMIC DNA]</scope>
    <source>
        <strain evidence="2 3">3Y2</strain>
    </source>
</reference>
<dbReference type="EMBL" id="JAGQDD010000010">
    <property type="protein sequence ID" value="MBQ0931644.1"/>
    <property type="molecule type" value="Genomic_DNA"/>
</dbReference>
<keyword evidence="1" id="KW-0812">Transmembrane</keyword>
<accession>A0A940Y7S5</accession>
<keyword evidence="3" id="KW-1185">Reference proteome</keyword>
<proteinExistence type="predicted"/>
<feature type="transmembrane region" description="Helical" evidence="1">
    <location>
        <begin position="95"/>
        <end position="112"/>
    </location>
</feature>
<feature type="transmembrane region" description="Helical" evidence="1">
    <location>
        <begin position="70"/>
        <end position="89"/>
    </location>
</feature>
<name>A0A940Y7S5_9BURK</name>
<feature type="transmembrane region" description="Helical" evidence="1">
    <location>
        <begin position="12"/>
        <end position="35"/>
    </location>
</feature>
<dbReference type="RefSeq" id="WP_210854623.1">
    <property type="nucleotide sequence ID" value="NZ_JAGQDD010000010.1"/>
</dbReference>
<protein>
    <submittedName>
        <fullName evidence="2">Uncharacterized protein</fullName>
    </submittedName>
</protein>
<evidence type="ECO:0000313" key="3">
    <source>
        <dbReference type="Proteomes" id="UP000676246"/>
    </source>
</evidence>
<evidence type="ECO:0000256" key="1">
    <source>
        <dbReference type="SAM" id="Phobius"/>
    </source>
</evidence>
<dbReference type="Proteomes" id="UP000676246">
    <property type="component" value="Unassembled WGS sequence"/>
</dbReference>
<gene>
    <name evidence="2" type="ORF">KAK03_14250</name>
</gene>
<sequence length="126" mass="13355">MPQTYYLGGRTPLVTWTACLLWALATVLAAWVGWWGSTASAWWIAAAGVTAALFSVTGAGLWWRLEWARRASMACLLAAGAGSAALVWLLAGQALWALLAALPVAAALAWLARRLAADAVREQFVA</sequence>
<comment type="caution">
    <text evidence="2">The sequence shown here is derived from an EMBL/GenBank/DDBJ whole genome shotgun (WGS) entry which is preliminary data.</text>
</comment>
<organism evidence="2 3">
    <name type="scientific">Ideonella alba</name>
    <dbReference type="NCBI Taxonomy" id="2824118"/>
    <lineage>
        <taxon>Bacteria</taxon>
        <taxon>Pseudomonadati</taxon>
        <taxon>Pseudomonadota</taxon>
        <taxon>Betaproteobacteria</taxon>
        <taxon>Burkholderiales</taxon>
        <taxon>Sphaerotilaceae</taxon>
        <taxon>Ideonella</taxon>
    </lineage>
</organism>
<evidence type="ECO:0000313" key="2">
    <source>
        <dbReference type="EMBL" id="MBQ0931644.1"/>
    </source>
</evidence>